<evidence type="ECO:0000256" key="1">
    <source>
        <dbReference type="ARBA" id="ARBA00006845"/>
    </source>
</evidence>
<protein>
    <recommendedName>
        <fullName evidence="2">Barstar (barnase inhibitor) domain-containing protein</fullName>
    </recommendedName>
</protein>
<dbReference type="InterPro" id="IPR000468">
    <property type="entry name" value="Barstar"/>
</dbReference>
<dbReference type="EMBL" id="CP033915">
    <property type="protein sequence ID" value="AZA87867.1"/>
    <property type="molecule type" value="Genomic_DNA"/>
</dbReference>
<comment type="similarity">
    <text evidence="1">Belongs to the barstar family.</text>
</comment>
<accession>A0AAD0YFP0</accession>
<evidence type="ECO:0000313" key="4">
    <source>
        <dbReference type="EMBL" id="AZA96427.1"/>
    </source>
</evidence>
<proteinExistence type="inferred from homology"/>
<name>A0AAD0YFP0_9FLAO</name>
<dbReference type="AlphaFoldDB" id="A0AAD0YFP0"/>
<dbReference type="Proteomes" id="UP000281741">
    <property type="component" value="Chromosome"/>
</dbReference>
<sequence length="235" mass="27408">MRKFCFGKIYPQIEVLTTFQDIENFEIRKASIGKTYPVKIIGCEKISTFSPECLNVENDYGIILKDQYGNIKQAYFLNPAQFKITNDNVYINAYTYGGSKGVLKAWKNYFYDGVKEYNLWKNLKPAERQGWLELALRCQNIDYENPKTIIEIDGSDIKCYNDFYCTLGEALHGPGGYFGRNLNALVDCICSPEFGGGKLQKVIWKNSKRCRWKLKRKFKMIIDLFHEFRIEVELQ</sequence>
<dbReference type="EMBL" id="CP033912">
    <property type="protein sequence ID" value="AZA96427.1"/>
    <property type="molecule type" value="Genomic_DNA"/>
</dbReference>
<evidence type="ECO:0000313" key="3">
    <source>
        <dbReference type="EMBL" id="AZA87867.1"/>
    </source>
</evidence>
<evidence type="ECO:0000313" key="6">
    <source>
        <dbReference type="Proteomes" id="UP000281741"/>
    </source>
</evidence>
<gene>
    <name evidence="3" type="ORF">EG349_14205</name>
    <name evidence="4" type="ORF">EG353_12985</name>
</gene>
<reference evidence="5 6" key="1">
    <citation type="submission" date="2018-11" db="EMBL/GenBank/DDBJ databases">
        <title>Proposal to divide the Flavobacteriaceae and reorganize its genera based on Amino Acid Identity values calculated from whole genome sequences.</title>
        <authorList>
            <person name="Nicholson A.C."/>
            <person name="Gulvik C.A."/>
            <person name="Whitney A.M."/>
            <person name="Humrighouse B.W."/>
            <person name="Bell M."/>
            <person name="Holmes B."/>
            <person name="Steigerwalt A.G."/>
            <person name="Villarma A."/>
            <person name="Sheth M."/>
            <person name="Batra D."/>
            <person name="Pryor J."/>
            <person name="Bernardet J.-F."/>
            <person name="Hugo C."/>
            <person name="Kampfer P."/>
            <person name="Newman J."/>
            <person name="McQuiston J.R."/>
        </authorList>
    </citation>
    <scope>NUCLEOTIDE SEQUENCE [LARGE SCALE GENOMIC DNA]</scope>
    <source>
        <strain evidence="3 5">G0207</strain>
        <strain evidence="4 6">H5143</strain>
    </source>
</reference>
<organism evidence="3 5">
    <name type="scientific">Chryseobacterium shandongense</name>
    <dbReference type="NCBI Taxonomy" id="1493872"/>
    <lineage>
        <taxon>Bacteria</taxon>
        <taxon>Pseudomonadati</taxon>
        <taxon>Bacteroidota</taxon>
        <taxon>Flavobacteriia</taxon>
        <taxon>Flavobacteriales</taxon>
        <taxon>Weeksellaceae</taxon>
        <taxon>Chryseobacterium group</taxon>
        <taxon>Chryseobacterium</taxon>
    </lineage>
</organism>
<dbReference type="Pfam" id="PF01337">
    <property type="entry name" value="Barstar"/>
    <property type="match status" value="1"/>
</dbReference>
<feature type="domain" description="Barstar (barnase inhibitor)" evidence="2">
    <location>
        <begin position="149"/>
        <end position="230"/>
    </location>
</feature>
<keyword evidence="6" id="KW-1185">Reference proteome</keyword>
<dbReference type="Gene3D" id="3.30.370.10">
    <property type="entry name" value="Barstar-like"/>
    <property type="match status" value="1"/>
</dbReference>
<dbReference type="SUPFAM" id="SSF52038">
    <property type="entry name" value="Barstar-related"/>
    <property type="match status" value="1"/>
</dbReference>
<dbReference type="InterPro" id="IPR035905">
    <property type="entry name" value="Barstar-like_sf"/>
</dbReference>
<evidence type="ECO:0000259" key="2">
    <source>
        <dbReference type="Pfam" id="PF01337"/>
    </source>
</evidence>
<evidence type="ECO:0000313" key="5">
    <source>
        <dbReference type="Proteomes" id="UP000274073"/>
    </source>
</evidence>
<dbReference type="Proteomes" id="UP000274073">
    <property type="component" value="Chromosome"/>
</dbReference>